<evidence type="ECO:0000313" key="3">
    <source>
        <dbReference type="EMBL" id="GJS93750.1"/>
    </source>
</evidence>
<dbReference type="Gene3D" id="3.30.420.10">
    <property type="entry name" value="Ribonuclease H-like superfamily/Ribonuclease H"/>
    <property type="match status" value="1"/>
</dbReference>
<dbReference type="InterPro" id="IPR025724">
    <property type="entry name" value="GAG-pre-integrase_dom"/>
</dbReference>
<evidence type="ECO:0000313" key="4">
    <source>
        <dbReference type="Proteomes" id="UP001151760"/>
    </source>
</evidence>
<feature type="non-terminal residue" evidence="3">
    <location>
        <position position="516"/>
    </location>
</feature>
<protein>
    <submittedName>
        <fullName evidence="3">Retrovirus-related pol polyprotein from transposon TNT 1-94</fullName>
    </submittedName>
</protein>
<dbReference type="Pfam" id="PF13976">
    <property type="entry name" value="gag_pre-integrs"/>
    <property type="match status" value="1"/>
</dbReference>
<proteinExistence type="predicted"/>
<dbReference type="PANTHER" id="PTHR42648:SF18">
    <property type="entry name" value="RETROTRANSPOSON, UNCLASSIFIED-LIKE PROTEIN"/>
    <property type="match status" value="1"/>
</dbReference>
<dbReference type="InterPro" id="IPR039537">
    <property type="entry name" value="Retrotran_Ty1/copia-like"/>
</dbReference>
<reference evidence="3" key="2">
    <citation type="submission" date="2022-01" db="EMBL/GenBank/DDBJ databases">
        <authorList>
            <person name="Yamashiro T."/>
            <person name="Shiraishi A."/>
            <person name="Satake H."/>
            <person name="Nakayama K."/>
        </authorList>
    </citation>
    <scope>NUCLEOTIDE SEQUENCE</scope>
</reference>
<gene>
    <name evidence="3" type="ORF">Tco_0800718</name>
</gene>
<feature type="domain" description="GAG-pre-integrase" evidence="2">
    <location>
        <begin position="305"/>
        <end position="376"/>
    </location>
</feature>
<dbReference type="InterPro" id="IPR012337">
    <property type="entry name" value="RNaseH-like_sf"/>
</dbReference>
<dbReference type="Proteomes" id="UP001151760">
    <property type="component" value="Unassembled WGS sequence"/>
</dbReference>
<evidence type="ECO:0000256" key="1">
    <source>
        <dbReference type="SAM" id="MobiDB-lite"/>
    </source>
</evidence>
<accession>A0ABQ4ZTX2</accession>
<dbReference type="PANTHER" id="PTHR42648">
    <property type="entry name" value="TRANSPOSASE, PUTATIVE-RELATED"/>
    <property type="match status" value="1"/>
</dbReference>
<keyword evidence="4" id="KW-1185">Reference proteome</keyword>
<feature type="region of interest" description="Disordered" evidence="1">
    <location>
        <begin position="79"/>
        <end position="104"/>
    </location>
</feature>
<dbReference type="SUPFAM" id="SSF53098">
    <property type="entry name" value="Ribonuclease H-like"/>
    <property type="match status" value="1"/>
</dbReference>
<reference evidence="3" key="1">
    <citation type="journal article" date="2022" name="Int. J. Mol. Sci.">
        <title>Draft Genome of Tanacetum Coccineum: Genomic Comparison of Closely Related Tanacetum-Family Plants.</title>
        <authorList>
            <person name="Yamashiro T."/>
            <person name="Shiraishi A."/>
            <person name="Nakayama K."/>
            <person name="Satake H."/>
        </authorList>
    </citation>
    <scope>NUCLEOTIDE SEQUENCE</scope>
</reference>
<name>A0ABQ4ZTX2_9ASTR</name>
<dbReference type="InterPro" id="IPR036397">
    <property type="entry name" value="RNaseH_sf"/>
</dbReference>
<dbReference type="EMBL" id="BQNB010011680">
    <property type="protein sequence ID" value="GJS93750.1"/>
    <property type="molecule type" value="Genomic_DNA"/>
</dbReference>
<evidence type="ECO:0000259" key="2">
    <source>
        <dbReference type="Pfam" id="PF13976"/>
    </source>
</evidence>
<comment type="caution">
    <text evidence="3">The sequence shown here is derived from an EMBL/GenBank/DDBJ whole genome shotgun (WGS) entry which is preliminary data.</text>
</comment>
<organism evidence="3 4">
    <name type="scientific">Tanacetum coccineum</name>
    <dbReference type="NCBI Taxonomy" id="301880"/>
    <lineage>
        <taxon>Eukaryota</taxon>
        <taxon>Viridiplantae</taxon>
        <taxon>Streptophyta</taxon>
        <taxon>Embryophyta</taxon>
        <taxon>Tracheophyta</taxon>
        <taxon>Spermatophyta</taxon>
        <taxon>Magnoliopsida</taxon>
        <taxon>eudicotyledons</taxon>
        <taxon>Gunneridae</taxon>
        <taxon>Pentapetalae</taxon>
        <taxon>asterids</taxon>
        <taxon>campanulids</taxon>
        <taxon>Asterales</taxon>
        <taxon>Asteraceae</taxon>
        <taxon>Asteroideae</taxon>
        <taxon>Anthemideae</taxon>
        <taxon>Anthemidinae</taxon>
        <taxon>Tanacetum</taxon>
    </lineage>
</organism>
<sequence length="516" mass="58908">MVKHSNDHLYLRHPTAQDMEILVKKCLMPLALKTQNDSLAFIHELKQEMHADFKYVKSLKMKLDEIESDKAEFPTYTKFDKPSAVRQPNAQRIPKPSVLGKPAPFSDSLERKYFAKKKSVPKTNESGGLSKQVTLQNLPQTAMQAVRNINVIKPGRVAHKTNVSRPQPRSNQMKDKVVPYTSHAKLKKTKVEEHPRISSILIKQILMHQAYGRQCSSGMFNFVEKYFGYCSFGNDHCSLFLGYGDLVQGNITIKRVYYVEGLNHNLFSVGQFCDADLEVAFRKSTCFVRDLQGNDLLSGNRGSDLYTISLQETTSSTPICLMAKASPTQAWLWHRRLSHLNFDYINLLSKKDIVIGLPKLKYVKDQLCSSCEVSKSKRSSFKSKAVPRSKGRLNLLHMDLCGPMRVANINGKKYILNGVVERRNLTLVEAARTMLSAYKLPLFFWAEAIATVCYTYNRLIIIQTHQKTSYHIINDRKPLIRHLHVFSCTCYLTRDDENLNKKKEKGDQCILVGYST</sequence>